<dbReference type="FunFam" id="3.30.70.270:FF:000001">
    <property type="entry name" value="Diguanylate cyclase domain protein"/>
    <property type="match status" value="1"/>
</dbReference>
<dbReference type="SUPFAM" id="SSF55785">
    <property type="entry name" value="PYP-like sensor domain (PAS domain)"/>
    <property type="match status" value="2"/>
</dbReference>
<dbReference type="InterPro" id="IPR000700">
    <property type="entry name" value="PAS-assoc_C"/>
</dbReference>
<dbReference type="Pfam" id="PF08447">
    <property type="entry name" value="PAS_3"/>
    <property type="match status" value="1"/>
</dbReference>
<dbReference type="SMART" id="SM00267">
    <property type="entry name" value="GGDEF"/>
    <property type="match status" value="1"/>
</dbReference>
<comment type="caution">
    <text evidence="4">The sequence shown here is derived from an EMBL/GenBank/DDBJ whole genome shotgun (WGS) entry which is preliminary data.</text>
</comment>
<dbReference type="CDD" id="cd00130">
    <property type="entry name" value="PAS"/>
    <property type="match status" value="2"/>
</dbReference>
<dbReference type="InterPro" id="IPR001610">
    <property type="entry name" value="PAC"/>
</dbReference>
<organism evidence="4 5">
    <name type="scientific">Chitinivorax tropicus</name>
    <dbReference type="NCBI Taxonomy" id="714531"/>
    <lineage>
        <taxon>Bacteria</taxon>
        <taxon>Pseudomonadati</taxon>
        <taxon>Pseudomonadota</taxon>
        <taxon>Betaproteobacteria</taxon>
        <taxon>Chitinivorax</taxon>
    </lineage>
</organism>
<dbReference type="InterPro" id="IPR035965">
    <property type="entry name" value="PAS-like_dom_sf"/>
</dbReference>
<feature type="domain" description="GGDEF" evidence="3">
    <location>
        <begin position="398"/>
        <end position="531"/>
    </location>
</feature>
<name>A0A840MX82_9PROT</name>
<dbReference type="InterPro" id="IPR013655">
    <property type="entry name" value="PAS_fold_3"/>
</dbReference>
<evidence type="ECO:0000259" key="2">
    <source>
        <dbReference type="PROSITE" id="PS50113"/>
    </source>
</evidence>
<evidence type="ECO:0000259" key="1">
    <source>
        <dbReference type="PROSITE" id="PS50112"/>
    </source>
</evidence>
<proteinExistence type="predicted"/>
<dbReference type="PROSITE" id="PS50113">
    <property type="entry name" value="PAC"/>
    <property type="match status" value="1"/>
</dbReference>
<reference evidence="4 5" key="1">
    <citation type="submission" date="2020-08" db="EMBL/GenBank/DDBJ databases">
        <title>Genomic Encyclopedia of Type Strains, Phase IV (KMG-IV): sequencing the most valuable type-strain genomes for metagenomic binning, comparative biology and taxonomic classification.</title>
        <authorList>
            <person name="Goeker M."/>
        </authorList>
    </citation>
    <scope>NUCLEOTIDE SEQUENCE [LARGE SCALE GENOMIC DNA]</scope>
    <source>
        <strain evidence="4 5">DSM 27165</strain>
    </source>
</reference>
<dbReference type="Pfam" id="PF13426">
    <property type="entry name" value="PAS_9"/>
    <property type="match status" value="1"/>
</dbReference>
<feature type="domain" description="PAS" evidence="1">
    <location>
        <begin position="241"/>
        <end position="292"/>
    </location>
</feature>
<dbReference type="PROSITE" id="PS50887">
    <property type="entry name" value="GGDEF"/>
    <property type="match status" value="1"/>
</dbReference>
<dbReference type="Proteomes" id="UP000575898">
    <property type="component" value="Unassembled WGS sequence"/>
</dbReference>
<dbReference type="InterPro" id="IPR043128">
    <property type="entry name" value="Rev_trsase/Diguanyl_cyclase"/>
</dbReference>
<dbReference type="PANTHER" id="PTHR46663:SF3">
    <property type="entry name" value="SLL0267 PROTEIN"/>
    <property type="match status" value="1"/>
</dbReference>
<dbReference type="Pfam" id="PF00990">
    <property type="entry name" value="GGDEF"/>
    <property type="match status" value="1"/>
</dbReference>
<dbReference type="Pfam" id="PF13188">
    <property type="entry name" value="PAS_8"/>
    <property type="match status" value="1"/>
</dbReference>
<dbReference type="SMART" id="SM00086">
    <property type="entry name" value="PAC"/>
    <property type="match status" value="2"/>
</dbReference>
<dbReference type="InterPro" id="IPR000160">
    <property type="entry name" value="GGDEF_dom"/>
</dbReference>
<keyword evidence="5" id="KW-1185">Reference proteome</keyword>
<protein>
    <submittedName>
        <fullName evidence="4">Diguanylate cyclase (GGDEF)-like protein/PAS domain S-box-containing protein</fullName>
    </submittedName>
</protein>
<dbReference type="Gene3D" id="3.30.70.270">
    <property type="match status" value="1"/>
</dbReference>
<dbReference type="Gene3D" id="3.30.450.20">
    <property type="entry name" value="PAS domain"/>
    <property type="match status" value="2"/>
</dbReference>
<dbReference type="AlphaFoldDB" id="A0A840MX82"/>
<dbReference type="SMART" id="SM00091">
    <property type="entry name" value="PAS"/>
    <property type="match status" value="2"/>
</dbReference>
<dbReference type="RefSeq" id="WP_184041127.1">
    <property type="nucleotide sequence ID" value="NZ_JACHHY010000020.1"/>
</dbReference>
<feature type="domain" description="PAC" evidence="2">
    <location>
        <begin position="314"/>
        <end position="366"/>
    </location>
</feature>
<gene>
    <name evidence="4" type="ORF">HNQ59_003069</name>
</gene>
<dbReference type="SUPFAM" id="SSF55073">
    <property type="entry name" value="Nucleotide cyclase"/>
    <property type="match status" value="1"/>
</dbReference>
<sequence>MASIQRQTFAAQERRIPLYRQQQTLELDTLPSVLLTDDLRILACNQAFCDWLGLPEQALPSGIGLSGLPGASSRLLLLLEHIASPIRRFQSNQTFIVQPWLNGAFVVHVCTKANPSSTRPTADGGSYLTLAQASVGVWEFDPGATRYHCAPSWWSWLGYACDSDACYESLVHPDDLDQVRLQRGRCLRKEQPQFACELRVKAACGGWRWVLSRGRLIEMAGRPRLMGVDIDISDLKSAAQQQQLFACVVNVIPLGVMVSDVNGRIQMVNAAFTQITGYQADEVLGQSADLLNSGIHHAVFYQHMWSAVSKCGTWSGEVWNRRKNGDIYPEWMTLICLRDNQARITHYAAVFEDITERKRQEERMMHQAYHDPLTDLPNRVLFNDRLEHAIVQAKRTREKVGVMFVDLDGFKPVNDQNGHDVGDELLRQFAHRLQHCVRAGDTIARLAGDEFALIVPKISCDEDLIPIAQKVLQSACQPFVVNQTRLAVGASIGISLFPDHGDNPLTLLKHADQAMYAAKHAGRHTWRFFRG</sequence>
<dbReference type="NCBIfam" id="TIGR00254">
    <property type="entry name" value="GGDEF"/>
    <property type="match status" value="1"/>
</dbReference>
<dbReference type="InterPro" id="IPR029787">
    <property type="entry name" value="Nucleotide_cyclase"/>
</dbReference>
<dbReference type="NCBIfam" id="TIGR00229">
    <property type="entry name" value="sensory_box"/>
    <property type="match status" value="2"/>
</dbReference>
<dbReference type="InterPro" id="IPR000014">
    <property type="entry name" value="PAS"/>
</dbReference>
<dbReference type="PANTHER" id="PTHR46663">
    <property type="entry name" value="DIGUANYLATE CYCLASE DGCT-RELATED"/>
    <property type="match status" value="1"/>
</dbReference>
<accession>A0A840MX82</accession>
<dbReference type="GO" id="GO:0003824">
    <property type="term" value="F:catalytic activity"/>
    <property type="evidence" value="ECO:0007669"/>
    <property type="project" value="UniProtKB-ARBA"/>
</dbReference>
<evidence type="ECO:0000313" key="4">
    <source>
        <dbReference type="EMBL" id="MBB5019761.1"/>
    </source>
</evidence>
<dbReference type="CDD" id="cd01949">
    <property type="entry name" value="GGDEF"/>
    <property type="match status" value="1"/>
</dbReference>
<evidence type="ECO:0000313" key="5">
    <source>
        <dbReference type="Proteomes" id="UP000575898"/>
    </source>
</evidence>
<evidence type="ECO:0000259" key="3">
    <source>
        <dbReference type="PROSITE" id="PS50887"/>
    </source>
</evidence>
<dbReference type="InterPro" id="IPR052163">
    <property type="entry name" value="DGC-Regulatory_Protein"/>
</dbReference>
<dbReference type="PROSITE" id="PS50112">
    <property type="entry name" value="PAS"/>
    <property type="match status" value="1"/>
</dbReference>
<dbReference type="EMBL" id="JACHHY010000020">
    <property type="protein sequence ID" value="MBB5019761.1"/>
    <property type="molecule type" value="Genomic_DNA"/>
</dbReference>